<protein>
    <submittedName>
        <fullName evidence="1">Uncharacterized protein</fullName>
    </submittedName>
</protein>
<accession>A0AAD5CNM9</accession>
<dbReference type="Proteomes" id="UP001206925">
    <property type="component" value="Unassembled WGS sequence"/>
</dbReference>
<reference evidence="1" key="1">
    <citation type="submission" date="2022-06" db="EMBL/GenBank/DDBJ databases">
        <title>Uncovering the hologenomic basis of an extraordinary plant invasion.</title>
        <authorList>
            <person name="Bieker V.C."/>
            <person name="Martin M.D."/>
            <person name="Gilbert T."/>
            <person name="Hodgins K."/>
            <person name="Battlay P."/>
            <person name="Petersen B."/>
            <person name="Wilson J."/>
        </authorList>
    </citation>
    <scope>NUCLEOTIDE SEQUENCE</scope>
    <source>
        <strain evidence="1">AA19_3_7</strain>
        <tissue evidence="1">Leaf</tissue>
    </source>
</reference>
<evidence type="ECO:0000313" key="2">
    <source>
        <dbReference type="Proteomes" id="UP001206925"/>
    </source>
</evidence>
<evidence type="ECO:0000313" key="1">
    <source>
        <dbReference type="EMBL" id="KAI7744035.1"/>
    </source>
</evidence>
<sequence length="236" mass="26851">MNAKSVSSLQLPSLHSITSIQLPYYRLKINCSFPSIGKSLASFLQFVRVTKVDSKSKEVGTAKSYMFAKHAKMKGNTHIMHCNVTSVLGLIEIDSNTAKMFYFGSFSLLDRKTKTSALQAIQILKEDFMPRVPLMDRWLIIFASDHYKNALVHERFKALGEKVVLVDNWGIETTSVESISEMQDIKYVVSQVRFTEGKDSWIWAADRKNSFSVAAVKGLLRQERNLQTTQLMKWEA</sequence>
<keyword evidence="2" id="KW-1185">Reference proteome</keyword>
<gene>
    <name evidence="1" type="ORF">M8C21_004914</name>
</gene>
<dbReference type="EMBL" id="JAMZMK010007607">
    <property type="protein sequence ID" value="KAI7744035.1"/>
    <property type="molecule type" value="Genomic_DNA"/>
</dbReference>
<name>A0AAD5CNM9_AMBAR</name>
<proteinExistence type="predicted"/>
<comment type="caution">
    <text evidence="1">The sequence shown here is derived from an EMBL/GenBank/DDBJ whole genome shotgun (WGS) entry which is preliminary data.</text>
</comment>
<organism evidence="1 2">
    <name type="scientific">Ambrosia artemisiifolia</name>
    <name type="common">Common ragweed</name>
    <dbReference type="NCBI Taxonomy" id="4212"/>
    <lineage>
        <taxon>Eukaryota</taxon>
        <taxon>Viridiplantae</taxon>
        <taxon>Streptophyta</taxon>
        <taxon>Embryophyta</taxon>
        <taxon>Tracheophyta</taxon>
        <taxon>Spermatophyta</taxon>
        <taxon>Magnoliopsida</taxon>
        <taxon>eudicotyledons</taxon>
        <taxon>Gunneridae</taxon>
        <taxon>Pentapetalae</taxon>
        <taxon>asterids</taxon>
        <taxon>campanulids</taxon>
        <taxon>Asterales</taxon>
        <taxon>Asteraceae</taxon>
        <taxon>Asteroideae</taxon>
        <taxon>Heliantheae alliance</taxon>
        <taxon>Heliantheae</taxon>
        <taxon>Ambrosia</taxon>
    </lineage>
</organism>
<dbReference type="AlphaFoldDB" id="A0AAD5CNM9"/>